<dbReference type="Proteomes" id="UP000012149">
    <property type="component" value="Unassembled WGS sequence"/>
</dbReference>
<protein>
    <submittedName>
        <fullName evidence="2">Uncharacterized protein</fullName>
    </submittedName>
</protein>
<comment type="caution">
    <text evidence="2">The sequence shown here is derived from an EMBL/GenBank/DDBJ whole genome shotgun (WGS) entry which is preliminary data.</text>
</comment>
<name>M6VNZ9_9LEPT</name>
<dbReference type="AlphaFoldDB" id="M6VNZ9"/>
<accession>M6VNZ9</accession>
<proteinExistence type="predicted"/>
<evidence type="ECO:0000256" key="1">
    <source>
        <dbReference type="SAM" id="MobiDB-lite"/>
    </source>
</evidence>
<dbReference type="EMBL" id="AKWE02000149">
    <property type="protein sequence ID" value="EMO56866.1"/>
    <property type="molecule type" value="Genomic_DNA"/>
</dbReference>
<evidence type="ECO:0000313" key="2">
    <source>
        <dbReference type="EMBL" id="EMO56866.1"/>
    </source>
</evidence>
<organism evidence="2 3">
    <name type="scientific">Leptospira santarosai str. CBC1416</name>
    <dbReference type="NCBI Taxonomy" id="1193059"/>
    <lineage>
        <taxon>Bacteria</taxon>
        <taxon>Pseudomonadati</taxon>
        <taxon>Spirochaetota</taxon>
        <taxon>Spirochaetia</taxon>
        <taxon>Leptospirales</taxon>
        <taxon>Leptospiraceae</taxon>
        <taxon>Leptospira</taxon>
    </lineage>
</organism>
<sequence>MSKFFPDKPKSESERLITAVESIQDNFSDAFIKAAELIELEKRNPNMPVFPDKESEGKSNEQH</sequence>
<reference evidence="2 3" key="1">
    <citation type="submission" date="2013-01" db="EMBL/GenBank/DDBJ databases">
        <authorList>
            <person name="Harkins D.M."/>
            <person name="Durkin A.S."/>
            <person name="Brinkac L.M."/>
            <person name="Haft D.H."/>
            <person name="Selengut J.D."/>
            <person name="Sanka R."/>
            <person name="DePew J."/>
            <person name="Purushe J."/>
            <person name="Matthias M.A."/>
            <person name="Vinetz J.M."/>
            <person name="Sutton G.G."/>
            <person name="Nierman W.C."/>
            <person name="Fouts D.E."/>
        </authorList>
    </citation>
    <scope>NUCLEOTIDE SEQUENCE [LARGE SCALE GENOMIC DNA]</scope>
    <source>
        <strain evidence="2 3">CBC1416</strain>
    </source>
</reference>
<evidence type="ECO:0000313" key="3">
    <source>
        <dbReference type="Proteomes" id="UP000012149"/>
    </source>
</evidence>
<feature type="region of interest" description="Disordered" evidence="1">
    <location>
        <begin position="44"/>
        <end position="63"/>
    </location>
</feature>
<feature type="compositionally biased region" description="Basic and acidic residues" evidence="1">
    <location>
        <begin position="51"/>
        <end position="63"/>
    </location>
</feature>
<gene>
    <name evidence="2" type="ORF">LEP1GSC161_0072</name>
</gene>